<evidence type="ECO:0000256" key="1">
    <source>
        <dbReference type="SAM" id="MobiDB-lite"/>
    </source>
</evidence>
<evidence type="ECO:0000313" key="3">
    <source>
        <dbReference type="Proteomes" id="UP001221757"/>
    </source>
</evidence>
<proteinExistence type="predicted"/>
<evidence type="ECO:0000313" key="2">
    <source>
        <dbReference type="EMBL" id="KAJ7653748.1"/>
    </source>
</evidence>
<feature type="region of interest" description="Disordered" evidence="1">
    <location>
        <begin position="23"/>
        <end position="52"/>
    </location>
</feature>
<dbReference type="EMBL" id="JARKIE010000332">
    <property type="protein sequence ID" value="KAJ7653748.1"/>
    <property type="molecule type" value="Genomic_DNA"/>
</dbReference>
<dbReference type="Proteomes" id="UP001221757">
    <property type="component" value="Unassembled WGS sequence"/>
</dbReference>
<comment type="caution">
    <text evidence="2">The sequence shown here is derived from an EMBL/GenBank/DDBJ whole genome shotgun (WGS) entry which is preliminary data.</text>
</comment>
<reference evidence="2" key="1">
    <citation type="submission" date="2023-03" db="EMBL/GenBank/DDBJ databases">
        <title>Massive genome expansion in bonnet fungi (Mycena s.s.) driven by repeated elements and novel gene families across ecological guilds.</title>
        <authorList>
            <consortium name="Lawrence Berkeley National Laboratory"/>
            <person name="Harder C.B."/>
            <person name="Miyauchi S."/>
            <person name="Viragh M."/>
            <person name="Kuo A."/>
            <person name="Thoen E."/>
            <person name="Andreopoulos B."/>
            <person name="Lu D."/>
            <person name="Skrede I."/>
            <person name="Drula E."/>
            <person name="Henrissat B."/>
            <person name="Morin E."/>
            <person name="Kohler A."/>
            <person name="Barry K."/>
            <person name="LaButti K."/>
            <person name="Morin E."/>
            <person name="Salamov A."/>
            <person name="Lipzen A."/>
            <person name="Mereny Z."/>
            <person name="Hegedus B."/>
            <person name="Baldrian P."/>
            <person name="Stursova M."/>
            <person name="Weitz H."/>
            <person name="Taylor A."/>
            <person name="Grigoriev I.V."/>
            <person name="Nagy L.G."/>
            <person name="Martin F."/>
            <person name="Kauserud H."/>
        </authorList>
    </citation>
    <scope>NUCLEOTIDE SEQUENCE</scope>
    <source>
        <strain evidence="2">CBHHK067</strain>
    </source>
</reference>
<name>A0AAD7G092_MYCRO</name>
<organism evidence="2 3">
    <name type="scientific">Mycena rosella</name>
    <name type="common">Pink bonnet</name>
    <name type="synonym">Agaricus rosellus</name>
    <dbReference type="NCBI Taxonomy" id="1033263"/>
    <lineage>
        <taxon>Eukaryota</taxon>
        <taxon>Fungi</taxon>
        <taxon>Dikarya</taxon>
        <taxon>Basidiomycota</taxon>
        <taxon>Agaricomycotina</taxon>
        <taxon>Agaricomycetes</taxon>
        <taxon>Agaricomycetidae</taxon>
        <taxon>Agaricales</taxon>
        <taxon>Marasmiineae</taxon>
        <taxon>Mycenaceae</taxon>
        <taxon>Mycena</taxon>
    </lineage>
</organism>
<dbReference type="AlphaFoldDB" id="A0AAD7G092"/>
<keyword evidence="3" id="KW-1185">Reference proteome</keyword>
<accession>A0AAD7G092</accession>
<gene>
    <name evidence="2" type="ORF">B0H17DRAFT_1147010</name>
</gene>
<protein>
    <submittedName>
        <fullName evidence="2">Uncharacterized protein</fullName>
    </submittedName>
</protein>
<sequence length="254" mass="28501">MAKAKTKKDYMLSLRATIKKKPAATTKKKGKMAIMDLNNDDSAEEDDDDEGVADGEKKVIVELDTEYCKCMRCGPTYVCKIDRSGLRNQQCQKTTPPQGDLFTMFHRKAPAVGPAEPPAQYNPYYPYPMPPLFSGSLPGYHPHSPAAPQLLFSSAIHPQLSSDPPEEDVSYPSITDFVAMLIHAVPQRESLRSVGETLDSLHFYQINEIVALMVDKLGTERFRFVVPGDATYLLDKVRREVKRLDKVARRAHRS</sequence>
<feature type="compositionally biased region" description="Acidic residues" evidence="1">
    <location>
        <begin position="38"/>
        <end position="52"/>
    </location>
</feature>